<sequence>LWMIEGHLVLTTSTPCSLPCLGFRPVQALWESPWGCNLSYFTRTPLVFCFVCLRCVDLNCLQFHKHLFFLYKPWTPWRIFLKGIEASQP</sequence>
<dbReference type="Ensembl" id="ENSCAFT00030023671.1">
    <property type="protein sequence ID" value="ENSCAFP00030020624.1"/>
    <property type="gene ID" value="ENSCAFG00030012797.1"/>
</dbReference>
<dbReference type="Proteomes" id="UP000002254">
    <property type="component" value="Chromosome 1"/>
</dbReference>
<dbReference type="Proteomes" id="UP000694429">
    <property type="component" value="Chromosome 1"/>
</dbReference>
<reference evidence="2" key="3">
    <citation type="submission" date="2019-03" db="EMBL/GenBank/DDBJ databases">
        <authorList>
            <person name="Warren W.C."/>
            <person name="Johnson G.S."/>
        </authorList>
    </citation>
    <scope>NUCLEOTIDE SEQUENCE [LARGE SCALE GENOMIC DNA]</scope>
    <source>
        <strain evidence="2">Basenji</strain>
    </source>
</reference>
<name>A0A8C0Q057_CANLF</name>
<reference evidence="1 4" key="1">
    <citation type="journal article" date="2005" name="Nature">
        <title>Genome sequence, comparative analysis and haplotype structure of the domestic dog.</title>
        <authorList>
            <consortium name="Broad Sequencing Platform"/>
            <person name="Lindblad-Toh K."/>
            <person name="Wade C.M."/>
            <person name="Mikkelsen T.S."/>
            <person name="Karlsson E.K."/>
            <person name="Jaffe D.B."/>
            <person name="Kamal M."/>
            <person name="Clamp M."/>
            <person name="Chang J.L."/>
            <person name="Kulbokas E.J. III"/>
            <person name="Zody M.C."/>
            <person name="Mauceli E."/>
            <person name="Xie X."/>
            <person name="Breen M."/>
            <person name="Wayne R.K."/>
            <person name="Ostrander E.A."/>
            <person name="Ponting C.P."/>
            <person name="Galibert F."/>
            <person name="Smith D.R."/>
            <person name="DeJong P.J."/>
            <person name="Kirkness E."/>
            <person name="Alvarez P."/>
            <person name="Biagi T."/>
            <person name="Brockman W."/>
            <person name="Butler J."/>
            <person name="Chin C.W."/>
            <person name="Cook A."/>
            <person name="Cuff J."/>
            <person name="Daly M.J."/>
            <person name="DeCaprio D."/>
            <person name="Gnerre S."/>
            <person name="Grabherr M."/>
            <person name="Kellis M."/>
            <person name="Kleber M."/>
            <person name="Bardeleben C."/>
            <person name="Goodstadt L."/>
            <person name="Heger A."/>
            <person name="Hitte C."/>
            <person name="Kim L."/>
            <person name="Koepfli K.P."/>
            <person name="Parker H.G."/>
            <person name="Pollinger J.P."/>
            <person name="Searle S.M."/>
            <person name="Sutter N.B."/>
            <person name="Thomas R."/>
            <person name="Webber C."/>
            <person name="Baldwin J."/>
            <person name="Abebe A."/>
            <person name="Abouelleil A."/>
            <person name="Aftuck L."/>
            <person name="Ait-Zahra M."/>
            <person name="Aldredge T."/>
            <person name="Allen N."/>
            <person name="An P."/>
            <person name="Anderson S."/>
            <person name="Antoine C."/>
            <person name="Arachchi H."/>
            <person name="Aslam A."/>
            <person name="Ayotte L."/>
            <person name="Bachantsang P."/>
            <person name="Barry A."/>
            <person name="Bayul T."/>
            <person name="Benamara M."/>
            <person name="Berlin A."/>
            <person name="Bessette D."/>
            <person name="Blitshteyn B."/>
            <person name="Bloom T."/>
            <person name="Blye J."/>
            <person name="Boguslavskiy L."/>
            <person name="Bonnet C."/>
            <person name="Boukhgalter B."/>
            <person name="Brown A."/>
            <person name="Cahill P."/>
            <person name="Calixte N."/>
            <person name="Camarata J."/>
            <person name="Cheshatsang Y."/>
            <person name="Chu J."/>
            <person name="Citroen M."/>
            <person name="Collymore A."/>
            <person name="Cooke P."/>
            <person name="Dawoe T."/>
            <person name="Daza R."/>
            <person name="Decktor K."/>
            <person name="DeGray S."/>
            <person name="Dhargay N."/>
            <person name="Dooley K."/>
            <person name="Dooley K."/>
            <person name="Dorje P."/>
            <person name="Dorjee K."/>
            <person name="Dorris L."/>
            <person name="Duffey N."/>
            <person name="Dupes A."/>
            <person name="Egbiremolen O."/>
            <person name="Elong R."/>
            <person name="Falk J."/>
            <person name="Farina A."/>
            <person name="Faro S."/>
            <person name="Ferguson D."/>
            <person name="Ferreira P."/>
            <person name="Fisher S."/>
            <person name="FitzGerald M."/>
            <person name="Foley K."/>
            <person name="Foley C."/>
            <person name="Franke A."/>
            <person name="Friedrich D."/>
            <person name="Gage D."/>
            <person name="Garber M."/>
            <person name="Gearin G."/>
            <person name="Giannoukos G."/>
            <person name="Goode T."/>
            <person name="Goyette A."/>
            <person name="Graham J."/>
            <person name="Grandbois E."/>
            <person name="Gyaltsen K."/>
            <person name="Hafez N."/>
            <person name="Hagopian D."/>
            <person name="Hagos B."/>
            <person name="Hall J."/>
            <person name="Healy C."/>
            <person name="Hegarty R."/>
            <person name="Honan T."/>
            <person name="Horn A."/>
            <person name="Houde N."/>
            <person name="Hughes L."/>
            <person name="Hunnicutt L."/>
            <person name="Husby M."/>
            <person name="Jester B."/>
            <person name="Jones C."/>
            <person name="Kamat A."/>
            <person name="Kanga B."/>
            <person name="Kells C."/>
            <person name="Khazanovich D."/>
            <person name="Kieu A.C."/>
            <person name="Kisner P."/>
            <person name="Kumar M."/>
            <person name="Lance K."/>
            <person name="Landers T."/>
            <person name="Lara M."/>
            <person name="Lee W."/>
            <person name="Leger J.P."/>
            <person name="Lennon N."/>
            <person name="Leuper L."/>
            <person name="LeVine S."/>
            <person name="Liu J."/>
            <person name="Liu X."/>
            <person name="Lokyitsang Y."/>
            <person name="Lokyitsang T."/>
            <person name="Lui A."/>
            <person name="Macdonald J."/>
            <person name="Major J."/>
            <person name="Marabella R."/>
            <person name="Maru K."/>
            <person name="Matthews C."/>
            <person name="McDonough S."/>
            <person name="Mehta T."/>
            <person name="Meldrim J."/>
            <person name="Melnikov A."/>
            <person name="Meneus L."/>
            <person name="Mihalev A."/>
            <person name="Mihova T."/>
            <person name="Miller K."/>
            <person name="Mittelman R."/>
            <person name="Mlenga V."/>
            <person name="Mulrain L."/>
            <person name="Munson G."/>
            <person name="Navidi A."/>
            <person name="Naylor J."/>
            <person name="Nguyen T."/>
            <person name="Nguyen N."/>
            <person name="Nguyen C."/>
            <person name="Nguyen T."/>
            <person name="Nicol R."/>
            <person name="Norbu N."/>
            <person name="Norbu C."/>
            <person name="Novod N."/>
            <person name="Nyima T."/>
            <person name="Olandt P."/>
            <person name="O'Neill B."/>
            <person name="O'Neill K."/>
            <person name="Osman S."/>
            <person name="Oyono L."/>
            <person name="Patti C."/>
            <person name="Perrin D."/>
            <person name="Phunkhang P."/>
            <person name="Pierre F."/>
            <person name="Priest M."/>
            <person name="Rachupka A."/>
            <person name="Raghuraman S."/>
            <person name="Rameau R."/>
            <person name="Ray V."/>
            <person name="Raymond C."/>
            <person name="Rege F."/>
            <person name="Rise C."/>
            <person name="Rogers J."/>
            <person name="Rogov P."/>
            <person name="Sahalie J."/>
            <person name="Settipalli S."/>
            <person name="Sharpe T."/>
            <person name="Shea T."/>
            <person name="Sheehan M."/>
            <person name="Sherpa N."/>
            <person name="Shi J."/>
            <person name="Shih D."/>
            <person name="Sloan J."/>
            <person name="Smith C."/>
            <person name="Sparrow T."/>
            <person name="Stalker J."/>
            <person name="Stange-Thomann N."/>
            <person name="Stavropoulos S."/>
            <person name="Stone C."/>
            <person name="Stone S."/>
            <person name="Sykes S."/>
            <person name="Tchuinga P."/>
            <person name="Tenzing P."/>
            <person name="Tesfaye S."/>
            <person name="Thoulutsang D."/>
            <person name="Thoulutsang Y."/>
            <person name="Topham K."/>
            <person name="Topping I."/>
            <person name="Tsamla T."/>
            <person name="Vassiliev H."/>
            <person name="Venkataraman V."/>
            <person name="Vo A."/>
            <person name="Wangchuk T."/>
            <person name="Wangdi T."/>
            <person name="Weiand M."/>
            <person name="Wilkinson J."/>
            <person name="Wilson A."/>
            <person name="Yadav S."/>
            <person name="Yang S."/>
            <person name="Yang X."/>
            <person name="Young G."/>
            <person name="Yu Q."/>
            <person name="Zainoun J."/>
            <person name="Zembek L."/>
            <person name="Zimmer A."/>
            <person name="Lander E.S."/>
        </authorList>
    </citation>
    <scope>NUCLEOTIDE SEQUENCE [LARGE SCALE GENOMIC DNA]</scope>
    <source>
        <strain evidence="1">Boxer</strain>
    </source>
</reference>
<evidence type="ECO:0000313" key="1">
    <source>
        <dbReference type="Ensembl" id="ENSCAFP00000053314.1"/>
    </source>
</evidence>
<organism evidence="3 5">
    <name type="scientific">Canis lupus familiaris</name>
    <name type="common">Dog</name>
    <name type="synonym">Canis familiaris</name>
    <dbReference type="NCBI Taxonomy" id="9615"/>
    <lineage>
        <taxon>Eukaryota</taxon>
        <taxon>Metazoa</taxon>
        <taxon>Chordata</taxon>
        <taxon>Craniata</taxon>
        <taxon>Vertebrata</taxon>
        <taxon>Euteleostomi</taxon>
        <taxon>Mammalia</taxon>
        <taxon>Eutheria</taxon>
        <taxon>Laurasiatheria</taxon>
        <taxon>Carnivora</taxon>
        <taxon>Caniformia</taxon>
        <taxon>Canidae</taxon>
        <taxon>Canis</taxon>
    </lineage>
</organism>
<protein>
    <submittedName>
        <fullName evidence="3">Uncharacterized protein</fullName>
    </submittedName>
</protein>
<evidence type="ECO:0000313" key="4">
    <source>
        <dbReference type="Proteomes" id="UP000002254"/>
    </source>
</evidence>
<reference evidence="3" key="4">
    <citation type="submission" date="2025-05" db="UniProtKB">
        <authorList>
            <consortium name="Ensembl"/>
        </authorList>
    </citation>
    <scope>IDENTIFICATION</scope>
</reference>
<dbReference type="AlphaFoldDB" id="A0A8C0Q057"/>
<proteinExistence type="predicted"/>
<dbReference type="Proteomes" id="UP000694542">
    <property type="component" value="Chromosome 1"/>
</dbReference>
<evidence type="ECO:0000313" key="2">
    <source>
        <dbReference type="Ensembl" id="ENSCAFP00030020624.1"/>
    </source>
</evidence>
<dbReference type="Ensembl" id="ENSCAFT00040007569.1">
    <property type="protein sequence ID" value="ENSCAFP00040006599.1"/>
    <property type="gene ID" value="ENSCAFG00040003971.1"/>
</dbReference>
<evidence type="ECO:0000313" key="3">
    <source>
        <dbReference type="Ensembl" id="ENSCAFP00040006599.1"/>
    </source>
</evidence>
<dbReference type="Ensembl" id="ENSCAFT00000076439.2">
    <property type="protein sequence ID" value="ENSCAFP00000053314.1"/>
    <property type="gene ID" value="ENSCAFG00000043515.2"/>
</dbReference>
<reference evidence="3" key="2">
    <citation type="submission" date="2018-10" db="EMBL/GenBank/DDBJ databases">
        <title>De novo assembly of a Great Dane genome.</title>
        <authorList>
            <person name="Kidd J.M."/>
            <person name="Pendleton A.L."/>
            <person name="Shen F."/>
            <person name="Emery S."/>
        </authorList>
    </citation>
    <scope>NUCLEOTIDE SEQUENCE [LARGE SCALE GENOMIC DNA]</scope>
    <source>
        <strain evidence="3">Great Dane</strain>
    </source>
</reference>
<evidence type="ECO:0000313" key="5">
    <source>
        <dbReference type="Proteomes" id="UP000694542"/>
    </source>
</evidence>
<accession>A0A8C0Q057</accession>